<protein>
    <recommendedName>
        <fullName evidence="4">Hydrophobic surface binding protein A-domain-containing protein</fullName>
    </recommendedName>
</protein>
<organism evidence="2 3">
    <name type="scientific">Lobosporangium transversale</name>
    <dbReference type="NCBI Taxonomy" id="64571"/>
    <lineage>
        <taxon>Eukaryota</taxon>
        <taxon>Fungi</taxon>
        <taxon>Fungi incertae sedis</taxon>
        <taxon>Mucoromycota</taxon>
        <taxon>Mortierellomycotina</taxon>
        <taxon>Mortierellomycetes</taxon>
        <taxon>Mortierellales</taxon>
        <taxon>Mortierellaceae</taxon>
        <taxon>Lobosporangium</taxon>
    </lineage>
</organism>
<dbReference type="RefSeq" id="XP_021886220.1">
    <property type="nucleotide sequence ID" value="XM_022022727.1"/>
</dbReference>
<evidence type="ECO:0008006" key="4">
    <source>
        <dbReference type="Google" id="ProtNLM"/>
    </source>
</evidence>
<dbReference type="GeneID" id="33564571"/>
<gene>
    <name evidence="2" type="ORF">BCR41DRAFT_345486</name>
</gene>
<feature type="signal peptide" evidence="1">
    <location>
        <begin position="1"/>
        <end position="21"/>
    </location>
</feature>
<proteinExistence type="predicted"/>
<feature type="chain" id="PRO_5012440760" description="Hydrophobic surface binding protein A-domain-containing protein" evidence="1">
    <location>
        <begin position="22"/>
        <end position="227"/>
    </location>
</feature>
<dbReference type="InParanoid" id="A0A1Y2H1X0"/>
<reference evidence="2 3" key="1">
    <citation type="submission" date="2016-07" db="EMBL/GenBank/DDBJ databases">
        <title>Pervasive Adenine N6-methylation of Active Genes in Fungi.</title>
        <authorList>
            <consortium name="DOE Joint Genome Institute"/>
            <person name="Mondo S.J."/>
            <person name="Dannebaum R.O."/>
            <person name="Kuo R.C."/>
            <person name="Labutti K."/>
            <person name="Haridas S."/>
            <person name="Kuo A."/>
            <person name="Salamov A."/>
            <person name="Ahrendt S.R."/>
            <person name="Lipzen A."/>
            <person name="Sullivan W."/>
            <person name="Andreopoulos W.B."/>
            <person name="Clum A."/>
            <person name="Lindquist E."/>
            <person name="Daum C."/>
            <person name="Ramamoorthy G.K."/>
            <person name="Gryganskyi A."/>
            <person name="Culley D."/>
            <person name="Magnuson J.K."/>
            <person name="James T.Y."/>
            <person name="O'Malley M.A."/>
            <person name="Stajich J.E."/>
            <person name="Spatafora J.W."/>
            <person name="Visel A."/>
            <person name="Grigoriev I.V."/>
        </authorList>
    </citation>
    <scope>NUCLEOTIDE SEQUENCE [LARGE SCALE GENOMIC DNA]</scope>
    <source>
        <strain evidence="2 3">NRRL 3116</strain>
    </source>
</reference>
<dbReference type="Proteomes" id="UP000193648">
    <property type="component" value="Unassembled WGS sequence"/>
</dbReference>
<dbReference type="AlphaFoldDB" id="A0A1Y2H1X0"/>
<accession>A0A1Y2H1X0</accession>
<comment type="caution">
    <text evidence="2">The sequence shown here is derived from an EMBL/GenBank/DDBJ whole genome shotgun (WGS) entry which is preliminary data.</text>
</comment>
<keyword evidence="3" id="KW-1185">Reference proteome</keyword>
<name>A0A1Y2H1X0_9FUNG</name>
<evidence type="ECO:0000313" key="2">
    <source>
        <dbReference type="EMBL" id="ORZ28535.1"/>
    </source>
</evidence>
<sequence length="227" mass="24318">MRIFSFVPAVLALSVFSAAQAAPALITPRDNLDAVIGIFVGAQTKIMADVAAKITADVCADVNIEANAKVVVLGGLLTTTIDVEKISLNVKAKLDADIKLYVDAAVKATVLVPIRAIVSRVVLNLCPLLENECIKRNAHNIVVAVNAEIDVCLDNLFVELKVKLPIHIHARAKIIIRELTLNAGIATAAIRARIFISAKIDAHIKAWINLWVNLCAKLQLAADIGLL</sequence>
<keyword evidence="1" id="KW-0732">Signal</keyword>
<evidence type="ECO:0000256" key="1">
    <source>
        <dbReference type="SAM" id="SignalP"/>
    </source>
</evidence>
<evidence type="ECO:0000313" key="3">
    <source>
        <dbReference type="Proteomes" id="UP000193648"/>
    </source>
</evidence>
<dbReference type="OrthoDB" id="2433642at2759"/>
<dbReference type="EMBL" id="MCFF01000002">
    <property type="protein sequence ID" value="ORZ28535.1"/>
    <property type="molecule type" value="Genomic_DNA"/>
</dbReference>